<proteinExistence type="predicted"/>
<dbReference type="EMBL" id="MW030548">
    <property type="protein sequence ID" value="QPI16277.1"/>
    <property type="molecule type" value="Genomic_DNA"/>
</dbReference>
<name>A0A7S9STX1_9VIRU</name>
<protein>
    <submittedName>
        <fullName evidence="1">Uncharacterized protein</fullName>
    </submittedName>
</protein>
<evidence type="ECO:0000313" key="1">
    <source>
        <dbReference type="EMBL" id="QPI16277.1"/>
    </source>
</evidence>
<accession>A0A7S9STX1</accession>
<gene>
    <name evidence="1" type="ORF">NIOZUU157_00162</name>
</gene>
<reference evidence="1" key="1">
    <citation type="submission" date="2020-08" db="EMBL/GenBank/DDBJ databases">
        <title>Bridging the membrane lipid divide: bacteria of the FCB group superphylum have the potential to synthesize archaeal ether lipids.</title>
        <authorList>
            <person name="Villanueva L."/>
            <person name="von Meijenfeldt F.A.B."/>
            <person name="Westbye A.B."/>
            <person name="Yadav S."/>
            <person name="Hopmans E.C."/>
            <person name="Dutilh B.E."/>
            <person name="Sinninghe Damste J.S."/>
        </authorList>
    </citation>
    <scope>NUCLEOTIDE SEQUENCE</scope>
    <source>
        <strain evidence="1">NIOZ-UU157</strain>
    </source>
</reference>
<sequence length="359" mass="41750">MVRKLIILLLFISNITVAQTIGNIDVKGLLKYSTFYTAVNGGTSLSDVDVFSVDNGLSTQTISTPYDYNFTIGLRKIARFGYENKAQTFYDGTESNYSDAATVGKVKGVEYLFEVDYKRQEGVDYMDQHHFIRFSSDDGCPDELCINFFALKIEYLEDGFADIRYFEASERYRHRKGKNLSWNVGLTHRLAEPYGYNALDEWMLDNGDLHYTYLALQEGYEVDVYSNSYYSPSGELVATSAEVWEAVVVPQVLADYTEKKRNELKKTIQHSFVVGFDYYKYSKKTWLHAWGSLMPYHYDDGSEFSYHNYVDGQWYDYSGGLIYGIKVNKNLGYFVEGKYNKYWNREWYDFKLGLNYTIF</sequence>
<organism evidence="1">
    <name type="scientific">Virus NIOZ-UU157</name>
    <dbReference type="NCBI Taxonomy" id="2763269"/>
    <lineage>
        <taxon>Viruses</taxon>
    </lineage>
</organism>